<evidence type="ECO:0000259" key="5">
    <source>
        <dbReference type="PROSITE" id="PS51296"/>
    </source>
</evidence>
<proteinExistence type="predicted"/>
<keyword evidence="7" id="KW-1185">Reference proteome</keyword>
<sequence length="114" mass="12564">MAGGQCVICLSEAVREGEDGVRFTVTRVTGEEPAFVVRFGGRVYAYFNRCAHVPIELDWQPGRFFDDSRLYLICATHGALYEPESGRCVAGPCRGAYLKSIPVVERDGGVFLVE</sequence>
<accession>A0A6C2D6D9</accession>
<keyword evidence="1" id="KW-0001">2Fe-2S</keyword>
<reference evidence="6 7" key="1">
    <citation type="submission" date="2019-01" db="EMBL/GenBank/DDBJ databases">
        <title>Zoogloea oleivorans genome sequencing and assembly.</title>
        <authorList>
            <person name="Tancsics A."/>
            <person name="Farkas M."/>
            <person name="Kriszt B."/>
            <person name="Maroti G."/>
            <person name="Horvath B."/>
        </authorList>
    </citation>
    <scope>NUCLEOTIDE SEQUENCE [LARGE SCALE GENOMIC DNA]</scope>
    <source>
        <strain evidence="6 7">Buc</strain>
    </source>
</reference>
<evidence type="ECO:0000256" key="4">
    <source>
        <dbReference type="ARBA" id="ARBA00023014"/>
    </source>
</evidence>
<dbReference type="EMBL" id="SDKK01000001">
    <property type="protein sequence ID" value="TYC62028.1"/>
    <property type="molecule type" value="Genomic_DNA"/>
</dbReference>
<dbReference type="GO" id="GO:0051537">
    <property type="term" value="F:2 iron, 2 sulfur cluster binding"/>
    <property type="evidence" value="ECO:0007669"/>
    <property type="project" value="UniProtKB-KW"/>
</dbReference>
<dbReference type="GO" id="GO:0046872">
    <property type="term" value="F:metal ion binding"/>
    <property type="evidence" value="ECO:0007669"/>
    <property type="project" value="UniProtKB-KW"/>
</dbReference>
<dbReference type="InterPro" id="IPR036922">
    <property type="entry name" value="Rieske_2Fe-2S_sf"/>
</dbReference>
<keyword evidence="4" id="KW-0411">Iron-sulfur</keyword>
<evidence type="ECO:0000256" key="2">
    <source>
        <dbReference type="ARBA" id="ARBA00022723"/>
    </source>
</evidence>
<dbReference type="PANTHER" id="PTHR40261">
    <property type="match status" value="1"/>
</dbReference>
<keyword evidence="3" id="KW-0408">Iron</keyword>
<gene>
    <name evidence="6" type="ORF">ETQ85_00225</name>
</gene>
<dbReference type="SUPFAM" id="SSF50022">
    <property type="entry name" value="ISP domain"/>
    <property type="match status" value="1"/>
</dbReference>
<keyword evidence="2" id="KW-0479">Metal-binding</keyword>
<dbReference type="PROSITE" id="PS51296">
    <property type="entry name" value="RIESKE"/>
    <property type="match status" value="1"/>
</dbReference>
<dbReference type="InterPro" id="IPR017941">
    <property type="entry name" value="Rieske_2Fe-2S"/>
</dbReference>
<feature type="domain" description="Rieske" evidence="5">
    <location>
        <begin position="5"/>
        <end position="112"/>
    </location>
</feature>
<evidence type="ECO:0000256" key="1">
    <source>
        <dbReference type="ARBA" id="ARBA00022714"/>
    </source>
</evidence>
<protein>
    <submittedName>
        <fullName evidence="6">Rieske (2Fe-2S) protein</fullName>
    </submittedName>
</protein>
<organism evidence="6 7">
    <name type="scientific">Zoogloea oleivorans</name>
    <dbReference type="NCBI Taxonomy" id="1552750"/>
    <lineage>
        <taxon>Bacteria</taxon>
        <taxon>Pseudomonadati</taxon>
        <taxon>Pseudomonadota</taxon>
        <taxon>Betaproteobacteria</taxon>
        <taxon>Rhodocyclales</taxon>
        <taxon>Zoogloeaceae</taxon>
        <taxon>Zoogloea</taxon>
    </lineage>
</organism>
<dbReference type="CDD" id="cd03467">
    <property type="entry name" value="Rieske"/>
    <property type="match status" value="1"/>
</dbReference>
<dbReference type="AlphaFoldDB" id="A0A6C2D6D9"/>
<evidence type="ECO:0000313" key="7">
    <source>
        <dbReference type="Proteomes" id="UP000389128"/>
    </source>
</evidence>
<evidence type="ECO:0000313" key="6">
    <source>
        <dbReference type="EMBL" id="TYC62028.1"/>
    </source>
</evidence>
<dbReference type="Gene3D" id="2.102.10.10">
    <property type="entry name" value="Rieske [2Fe-2S] iron-sulphur domain"/>
    <property type="match status" value="1"/>
</dbReference>
<dbReference type="PANTHER" id="PTHR40261:SF1">
    <property type="entry name" value="RIESKE DOMAIN-CONTAINING PROTEIN"/>
    <property type="match status" value="1"/>
</dbReference>
<evidence type="ECO:0000256" key="3">
    <source>
        <dbReference type="ARBA" id="ARBA00023004"/>
    </source>
</evidence>
<dbReference type="OrthoDB" id="9794779at2"/>
<name>A0A6C2D6D9_9RHOO</name>
<comment type="caution">
    <text evidence="6">The sequence shown here is derived from an EMBL/GenBank/DDBJ whole genome shotgun (WGS) entry which is preliminary data.</text>
</comment>
<dbReference type="Proteomes" id="UP000389128">
    <property type="component" value="Unassembled WGS sequence"/>
</dbReference>
<dbReference type="Pfam" id="PF00355">
    <property type="entry name" value="Rieske"/>
    <property type="match status" value="1"/>
</dbReference>